<comment type="caution">
    <text evidence="1">The sequence shown here is derived from an EMBL/GenBank/DDBJ whole genome shotgun (WGS) entry which is preliminary data.</text>
</comment>
<evidence type="ECO:0000313" key="2">
    <source>
        <dbReference type="Proteomes" id="UP001630969"/>
    </source>
</evidence>
<dbReference type="RefSeq" id="WP_408791096.1">
    <property type="nucleotide sequence ID" value="NZ_JBGXBU010000006.1"/>
</dbReference>
<sequence>MAGASLLTLPGDIASVPGDVALMTGAVTKKIAALFPTDIRKV</sequence>
<organism evidence="1 2">
    <name type="scientific">Aeromonas bivalvium</name>
    <dbReference type="NCBI Taxonomy" id="440079"/>
    <lineage>
        <taxon>Bacteria</taxon>
        <taxon>Pseudomonadati</taxon>
        <taxon>Pseudomonadota</taxon>
        <taxon>Gammaproteobacteria</taxon>
        <taxon>Aeromonadales</taxon>
        <taxon>Aeromonadaceae</taxon>
        <taxon>Aeromonas</taxon>
    </lineage>
</organism>
<dbReference type="Proteomes" id="UP001630969">
    <property type="component" value="Unassembled WGS sequence"/>
</dbReference>
<gene>
    <name evidence="1" type="ORF">ACEUDJ_14815</name>
</gene>
<name>A0ABW9GU24_9GAMM</name>
<accession>A0ABW9GU24</accession>
<dbReference type="EMBL" id="JBGXBU010000006">
    <property type="protein sequence ID" value="MFM4894129.1"/>
    <property type="molecule type" value="Genomic_DNA"/>
</dbReference>
<evidence type="ECO:0000313" key="1">
    <source>
        <dbReference type="EMBL" id="MFM4894129.1"/>
    </source>
</evidence>
<reference evidence="1 2" key="1">
    <citation type="submission" date="2024-09" db="EMBL/GenBank/DDBJ databases">
        <title>Aeromonas strains Genome sequencing and assembly.</title>
        <authorList>
            <person name="Hu X."/>
            <person name="Tang B."/>
        </authorList>
    </citation>
    <scope>NUCLEOTIDE SEQUENCE [LARGE SCALE GENOMIC DNA]</scope>
    <source>
        <strain evidence="1 2">NB23SCDHY001</strain>
    </source>
</reference>
<protein>
    <submittedName>
        <fullName evidence="1">Uncharacterized protein</fullName>
    </submittedName>
</protein>
<proteinExistence type="predicted"/>
<keyword evidence="2" id="KW-1185">Reference proteome</keyword>
<dbReference type="GeneID" id="97221395"/>